<dbReference type="EMBL" id="FOEQ01000006">
    <property type="protein sequence ID" value="SER21975.1"/>
    <property type="molecule type" value="Genomic_DNA"/>
</dbReference>
<comment type="catalytic activity">
    <reaction evidence="1">
        <text>an N-(ADP-alpha-D-ribosyl)-thymidine in DNA + H2O = a thymidine in DNA + ADP-D-ribose</text>
        <dbReference type="Rhea" id="RHEA:71655"/>
        <dbReference type="Rhea" id="RHEA-COMP:13556"/>
        <dbReference type="Rhea" id="RHEA-COMP:18051"/>
        <dbReference type="ChEBI" id="CHEBI:15377"/>
        <dbReference type="ChEBI" id="CHEBI:57967"/>
        <dbReference type="ChEBI" id="CHEBI:137386"/>
        <dbReference type="ChEBI" id="CHEBI:191199"/>
    </reaction>
    <physiologicalReaction direction="left-to-right" evidence="1">
        <dbReference type="Rhea" id="RHEA:71656"/>
    </physiologicalReaction>
</comment>
<dbReference type="InterPro" id="IPR002589">
    <property type="entry name" value="Macro_dom"/>
</dbReference>
<dbReference type="GO" id="GO:0140291">
    <property type="term" value="P:peptidyl-glutamate ADP-deribosylation"/>
    <property type="evidence" value="ECO:0007669"/>
    <property type="project" value="TreeGrafter"/>
</dbReference>
<accession>A0A1H9MET9</accession>
<dbReference type="AlphaFoldDB" id="A0A1H9MET9"/>
<dbReference type="InterPro" id="IPR050892">
    <property type="entry name" value="ADP-ribose_metab_enzymes"/>
</dbReference>
<dbReference type="Pfam" id="PF01661">
    <property type="entry name" value="Macro"/>
    <property type="match status" value="1"/>
</dbReference>
<dbReference type="Proteomes" id="UP000199221">
    <property type="component" value="Unassembled WGS sequence"/>
</dbReference>
<dbReference type="EMBL" id="CP083803">
    <property type="protein sequence ID" value="UXZ45769.1"/>
    <property type="molecule type" value="Genomic_DNA"/>
</dbReference>
<feature type="domain" description="Macro" evidence="2">
    <location>
        <begin position="1"/>
        <end position="154"/>
    </location>
</feature>
<organism evidence="3 5">
    <name type="scientific">Pseudomonas soli</name>
    <dbReference type="NCBI Taxonomy" id="1306993"/>
    <lineage>
        <taxon>Bacteria</taxon>
        <taxon>Pseudomonadati</taxon>
        <taxon>Pseudomonadota</taxon>
        <taxon>Gammaproteobacteria</taxon>
        <taxon>Pseudomonadales</taxon>
        <taxon>Pseudomonadaceae</taxon>
        <taxon>Pseudomonas</taxon>
    </lineage>
</organism>
<dbReference type="PANTHER" id="PTHR12521:SF0">
    <property type="entry name" value="ADP-RIBOSE GLYCOHYDROLASE OARD1"/>
    <property type="match status" value="1"/>
</dbReference>
<dbReference type="InterPro" id="IPR043472">
    <property type="entry name" value="Macro_dom-like"/>
</dbReference>
<dbReference type="SUPFAM" id="SSF52949">
    <property type="entry name" value="Macro domain-like"/>
    <property type="match status" value="1"/>
</dbReference>
<evidence type="ECO:0000259" key="2">
    <source>
        <dbReference type="PROSITE" id="PS51154"/>
    </source>
</evidence>
<name>A0A1H9MET9_9PSED</name>
<dbReference type="Gene3D" id="3.40.220.10">
    <property type="entry name" value="Leucine Aminopeptidase, subunit E, domain 1"/>
    <property type="match status" value="1"/>
</dbReference>
<proteinExistence type="predicted"/>
<dbReference type="PROSITE" id="PS51154">
    <property type="entry name" value="MACRO"/>
    <property type="match status" value="1"/>
</dbReference>
<reference evidence="4" key="2">
    <citation type="submission" date="2021-08" db="EMBL/GenBank/DDBJ databases">
        <authorList>
            <person name="Yaryura P.M."/>
            <person name="Bianco M.I."/>
            <person name="Morais C."/>
            <person name="Setubal J.C."/>
        </authorList>
    </citation>
    <scope>NUCLEOTIDE SEQUENCE</scope>
    <source>
        <strain evidence="4">AP1</strain>
    </source>
</reference>
<gene>
    <name evidence="4" type="ORF">K7K07_01930</name>
    <name evidence="3" type="ORF">SAMN05216230_106187</name>
</gene>
<evidence type="ECO:0000313" key="3">
    <source>
        <dbReference type="EMBL" id="SER21975.1"/>
    </source>
</evidence>
<dbReference type="PANTHER" id="PTHR12521">
    <property type="entry name" value="PROTEIN C6ORF130"/>
    <property type="match status" value="1"/>
</dbReference>
<dbReference type="CDD" id="cd02901">
    <property type="entry name" value="Macro_Poa1p-like"/>
    <property type="match status" value="1"/>
</dbReference>
<sequence>MIRFTQGNLLEAKAEALVNTVNTVGVMGKGIALMFKERFVENYRLYAAACKADEVVTGKMFITEVRELDGPRWVVNFPTKRHWRSPSQLAWITDGLYDLRRFILANAVSSIAIPPLGAGNGGLPWAAVREQIEVVLGDLDTDVLVFEPTSKYQNVSKRTGVEKLTPARALIAELVRRYWVLGMECSLLEIQKLAWFLERSIERFTPDDNPLNLQFSAHKYGPYTNRLEHLLNNLDGSYLHCDKRIGDAGPLDVIWFDEGRKAFVDTYLHSEAKAYLPALEFTAELIDGFESPFGMELLATVDWLLHRDGVAPTVDAIRDGLKNWSGGKEAATRKSALFDDDSLSVALKKLSAFHVQSASPVH</sequence>
<dbReference type="SMART" id="SM00506">
    <property type="entry name" value="A1pp"/>
    <property type="match status" value="1"/>
</dbReference>
<dbReference type="Proteomes" id="UP001209279">
    <property type="component" value="Chromosome"/>
</dbReference>
<evidence type="ECO:0000313" key="5">
    <source>
        <dbReference type="Proteomes" id="UP000199221"/>
    </source>
</evidence>
<reference evidence="3 5" key="1">
    <citation type="submission" date="2016-10" db="EMBL/GenBank/DDBJ databases">
        <authorList>
            <person name="de Groot N.N."/>
        </authorList>
    </citation>
    <scope>NUCLEOTIDE SEQUENCE [LARGE SCALE GENOMIC DNA]</scope>
    <source>
        <strain evidence="3 5">LMG 27941</strain>
    </source>
</reference>
<evidence type="ECO:0000313" key="4">
    <source>
        <dbReference type="EMBL" id="UXZ45769.1"/>
    </source>
</evidence>
<protein>
    <submittedName>
        <fullName evidence="4">Macro domain-containing protein</fullName>
    </submittedName>
    <submittedName>
        <fullName evidence="3">O-acetyl-ADP-ribose deacetylase (Regulator of RNase III), contains Macro domain</fullName>
    </submittedName>
</protein>
<dbReference type="RefSeq" id="WP_094011569.1">
    <property type="nucleotide sequence ID" value="NZ_CATKPM010000001.1"/>
</dbReference>
<dbReference type="GeneID" id="93675352"/>
<evidence type="ECO:0000256" key="1">
    <source>
        <dbReference type="ARBA" id="ARBA00035885"/>
    </source>
</evidence>